<feature type="domain" description="Transcription regulator TrmB C-terminal" evidence="1">
    <location>
        <begin position="8"/>
        <end position="243"/>
    </location>
</feature>
<protein>
    <recommendedName>
        <fullName evidence="1">Transcription regulator TrmB C-terminal domain-containing protein</fullName>
    </recommendedName>
</protein>
<dbReference type="EMBL" id="CP031310">
    <property type="protein sequence ID" value="QCC50752.1"/>
    <property type="molecule type" value="Genomic_DNA"/>
</dbReference>
<dbReference type="InterPro" id="IPR021586">
    <property type="entry name" value="Tscrpt_reg_TrmB_C"/>
</dbReference>
<sequence>MKVDQLTTNDALVRSVREQLESANSEVLIATQPKMLERIEDSLEQCYQSGTFIALCLYSDPEAAAEYDYETTATLVRAWEQELDTMVSVDHERGVVGQLLEPDEEEDVVGLEYDTERLYGMAMLQFMSQQWDNGEEVYVTPARDLPYECANLRDAALNATLHLREENKIGFDADVREAPAEEDDTWESLQGQLTATRQSFVDPSTNSFFGEIGLIGYTDDGRVTMGGTGAYFEDYEARNITLTSLE</sequence>
<gene>
    <name evidence="2" type="ORF">DV733_05615</name>
</gene>
<dbReference type="KEGG" id="hsn:DV733_05615"/>
<keyword evidence="3" id="KW-1185">Reference proteome</keyword>
<proteinExistence type="predicted"/>
<dbReference type="RefSeq" id="WP_049994196.1">
    <property type="nucleotide sequence ID" value="NZ_CP031310.1"/>
</dbReference>
<dbReference type="Pfam" id="PF11495">
    <property type="entry name" value="Regulator_TrmB"/>
    <property type="match status" value="1"/>
</dbReference>
<dbReference type="STRING" id="1457250.GCA_000755225_03437"/>
<dbReference type="AlphaFoldDB" id="A0A4D6HCH4"/>
<organism evidence="2 3">
    <name type="scientific">Halapricum salinum</name>
    <dbReference type="NCBI Taxonomy" id="1457250"/>
    <lineage>
        <taxon>Archaea</taxon>
        <taxon>Methanobacteriati</taxon>
        <taxon>Methanobacteriota</taxon>
        <taxon>Stenosarchaea group</taxon>
        <taxon>Halobacteria</taxon>
        <taxon>Halobacteriales</taxon>
        <taxon>Haloarculaceae</taxon>
        <taxon>Halapricum</taxon>
    </lineage>
</organism>
<dbReference type="SUPFAM" id="SSF159071">
    <property type="entry name" value="TrmB C-terminal domain-like"/>
    <property type="match status" value="1"/>
</dbReference>
<dbReference type="Proteomes" id="UP000296706">
    <property type="component" value="Chromosome"/>
</dbReference>
<reference evidence="2 3" key="1">
    <citation type="journal article" date="2019" name="Nat. Commun.">
        <title>A new type of DNA phosphorothioation-based antiviral system in archaea.</title>
        <authorList>
            <person name="Xiong L."/>
            <person name="Liu S."/>
            <person name="Chen S."/>
            <person name="Xiao Y."/>
            <person name="Zhu B."/>
            <person name="Gao Y."/>
            <person name="Zhang Y."/>
            <person name="Chen B."/>
            <person name="Luo J."/>
            <person name="Deng Z."/>
            <person name="Chen X."/>
            <person name="Wang L."/>
            <person name="Chen S."/>
        </authorList>
    </citation>
    <scope>NUCLEOTIDE SEQUENCE [LARGE SCALE GENOMIC DNA]</scope>
    <source>
        <strain evidence="2 3">CBA1105</strain>
    </source>
</reference>
<evidence type="ECO:0000259" key="1">
    <source>
        <dbReference type="Pfam" id="PF11495"/>
    </source>
</evidence>
<dbReference type="GeneID" id="39847322"/>
<evidence type="ECO:0000313" key="2">
    <source>
        <dbReference type="EMBL" id="QCC50752.1"/>
    </source>
</evidence>
<name>A0A4D6HCH4_9EURY</name>
<evidence type="ECO:0000313" key="3">
    <source>
        <dbReference type="Proteomes" id="UP000296706"/>
    </source>
</evidence>
<accession>A0A4D6HCH4</accession>
<dbReference type="OrthoDB" id="201002at2157"/>